<gene>
    <name evidence="1" type="ORF">CEXT_156331</name>
</gene>
<dbReference type="AlphaFoldDB" id="A0AAV4UVP6"/>
<dbReference type="Proteomes" id="UP001054945">
    <property type="component" value="Unassembled WGS sequence"/>
</dbReference>
<organism evidence="1 2">
    <name type="scientific">Caerostris extrusa</name>
    <name type="common">Bark spider</name>
    <name type="synonym">Caerostris bankana</name>
    <dbReference type="NCBI Taxonomy" id="172846"/>
    <lineage>
        <taxon>Eukaryota</taxon>
        <taxon>Metazoa</taxon>
        <taxon>Ecdysozoa</taxon>
        <taxon>Arthropoda</taxon>
        <taxon>Chelicerata</taxon>
        <taxon>Arachnida</taxon>
        <taxon>Araneae</taxon>
        <taxon>Araneomorphae</taxon>
        <taxon>Entelegynae</taxon>
        <taxon>Araneoidea</taxon>
        <taxon>Araneidae</taxon>
        <taxon>Caerostris</taxon>
    </lineage>
</organism>
<reference evidence="1 2" key="1">
    <citation type="submission" date="2021-06" db="EMBL/GenBank/DDBJ databases">
        <title>Caerostris extrusa draft genome.</title>
        <authorList>
            <person name="Kono N."/>
            <person name="Arakawa K."/>
        </authorList>
    </citation>
    <scope>NUCLEOTIDE SEQUENCE [LARGE SCALE GENOMIC DNA]</scope>
</reference>
<evidence type="ECO:0000313" key="1">
    <source>
        <dbReference type="EMBL" id="GIY61902.1"/>
    </source>
</evidence>
<sequence length="81" mass="9522">MFPQYLSIYQRVALPSRMRLRNSRNISRQQRRRIIGTIAARGVSSASCHYLGHPVRIVRKMLYLLDDCQLTMIWLWTVSGD</sequence>
<evidence type="ECO:0000313" key="2">
    <source>
        <dbReference type="Proteomes" id="UP001054945"/>
    </source>
</evidence>
<accession>A0AAV4UVP6</accession>
<keyword evidence="2" id="KW-1185">Reference proteome</keyword>
<protein>
    <submittedName>
        <fullName evidence="1">Uncharacterized protein</fullName>
    </submittedName>
</protein>
<comment type="caution">
    <text evidence="1">The sequence shown here is derived from an EMBL/GenBank/DDBJ whole genome shotgun (WGS) entry which is preliminary data.</text>
</comment>
<dbReference type="EMBL" id="BPLR01013547">
    <property type="protein sequence ID" value="GIY61902.1"/>
    <property type="molecule type" value="Genomic_DNA"/>
</dbReference>
<proteinExistence type="predicted"/>
<name>A0AAV4UVP6_CAEEX</name>